<dbReference type="EMBL" id="AYSA01000228">
    <property type="protein sequence ID" value="ESZ94728.1"/>
    <property type="molecule type" value="Genomic_DNA"/>
</dbReference>
<evidence type="ECO:0000256" key="2">
    <source>
        <dbReference type="SAM" id="Phobius"/>
    </source>
</evidence>
<keyword evidence="2" id="KW-0812">Transmembrane</keyword>
<reference evidence="3 4" key="1">
    <citation type="journal article" date="2014" name="Genome Announc.">
        <title>Draft genome sequence of Sclerotinia borealis, a psychrophilic plant pathogenic fungus.</title>
        <authorList>
            <person name="Mardanov A.V."/>
            <person name="Beletsky A.V."/>
            <person name="Kadnikov V.V."/>
            <person name="Ignatov A.N."/>
            <person name="Ravin N.V."/>
        </authorList>
    </citation>
    <scope>NUCLEOTIDE SEQUENCE [LARGE SCALE GENOMIC DNA]</scope>
    <source>
        <strain evidence="4">F-4157</strain>
    </source>
</reference>
<feature type="transmembrane region" description="Helical" evidence="2">
    <location>
        <begin position="166"/>
        <end position="188"/>
    </location>
</feature>
<gene>
    <name evidence="3" type="ORF">SBOR_4890</name>
</gene>
<dbReference type="AlphaFoldDB" id="W9CFN6"/>
<sequence length="260" mass="28534">MAQPWTFEAPVNVSASSPVNLTWNPRTLNSGNYGNFLLNLWLLRKDAQGATLVKEHLPYLLASDHYVYNYTVLWTPTLDDIDANVPEAGSHQLAWEQSQSNPDHNPSNTSFKGWSRGFHINAPISLSSSSIPSITSTSSAPSSTSISPSTAQESSSSPTKTSTPTIIGLVIGLVLLLLISICAALWGVRKYRQVQRRNALSTELPMPMDYSIVPNSKVYYNSSQNSMSDPMPEVRGERYGYSRRDVKPAELSATVNVAEL</sequence>
<proteinExistence type="predicted"/>
<dbReference type="HOGENOM" id="CLU_1070220_0_0_1"/>
<evidence type="ECO:0000256" key="1">
    <source>
        <dbReference type="SAM" id="MobiDB-lite"/>
    </source>
</evidence>
<protein>
    <recommendedName>
        <fullName evidence="5">Mid2 domain-containing protein</fullName>
    </recommendedName>
</protein>
<dbReference type="OrthoDB" id="3560145at2759"/>
<dbReference type="STRING" id="1432307.W9CFN6"/>
<keyword evidence="2" id="KW-1133">Transmembrane helix</keyword>
<dbReference type="Proteomes" id="UP000019487">
    <property type="component" value="Unassembled WGS sequence"/>
</dbReference>
<evidence type="ECO:0000313" key="4">
    <source>
        <dbReference type="Proteomes" id="UP000019487"/>
    </source>
</evidence>
<name>W9CFN6_SCLBF</name>
<feature type="region of interest" description="Disordered" evidence="1">
    <location>
        <begin position="137"/>
        <end position="162"/>
    </location>
</feature>
<comment type="caution">
    <text evidence="3">The sequence shown here is derived from an EMBL/GenBank/DDBJ whole genome shotgun (WGS) entry which is preliminary data.</text>
</comment>
<keyword evidence="2" id="KW-0472">Membrane</keyword>
<organism evidence="3 4">
    <name type="scientific">Sclerotinia borealis (strain F-4128)</name>
    <dbReference type="NCBI Taxonomy" id="1432307"/>
    <lineage>
        <taxon>Eukaryota</taxon>
        <taxon>Fungi</taxon>
        <taxon>Dikarya</taxon>
        <taxon>Ascomycota</taxon>
        <taxon>Pezizomycotina</taxon>
        <taxon>Leotiomycetes</taxon>
        <taxon>Helotiales</taxon>
        <taxon>Sclerotiniaceae</taxon>
        <taxon>Sclerotinia</taxon>
    </lineage>
</organism>
<keyword evidence="4" id="KW-1185">Reference proteome</keyword>
<evidence type="ECO:0000313" key="3">
    <source>
        <dbReference type="EMBL" id="ESZ94728.1"/>
    </source>
</evidence>
<accession>W9CFN6</accession>
<evidence type="ECO:0008006" key="5">
    <source>
        <dbReference type="Google" id="ProtNLM"/>
    </source>
</evidence>